<evidence type="ECO:0000259" key="6">
    <source>
        <dbReference type="Pfam" id="PF04101"/>
    </source>
</evidence>
<comment type="caution">
    <text evidence="7">The sequence shown here is derived from an EMBL/GenBank/DDBJ whole genome shotgun (WGS) entry which is preliminary data.</text>
</comment>
<dbReference type="RefSeq" id="WP_010745504.1">
    <property type="nucleotide sequence ID" value="NZ_BAAAXM010000052.1"/>
</dbReference>
<comment type="subcellular location">
    <subcellularLocation>
        <location evidence="1">Endoplasmic reticulum</location>
    </subcellularLocation>
</comment>
<comment type="similarity">
    <text evidence="2">Belongs to the glycosyltransferase 28 family.</text>
</comment>
<dbReference type="InterPro" id="IPR007235">
    <property type="entry name" value="Glyco_trans_28_C"/>
</dbReference>
<reference evidence="7" key="1">
    <citation type="submission" date="2023-03" db="EMBL/GenBank/DDBJ databases">
        <authorList>
            <person name="Shen W."/>
            <person name="Cai J."/>
        </authorList>
    </citation>
    <scope>NUCLEOTIDE SEQUENCE</scope>
    <source>
        <strain evidence="7">B646-2</strain>
    </source>
</reference>
<dbReference type="PANTHER" id="PTHR12867:SF6">
    <property type="entry name" value="N-ACETYLGLUCOSAMINYLDIPHOSPHODOLICHOL N-ACETYLGLUCOSAMINYLTRANSFERASE"/>
    <property type="match status" value="1"/>
</dbReference>
<evidence type="ECO:0000313" key="7">
    <source>
        <dbReference type="EMBL" id="MDT2537930.1"/>
    </source>
</evidence>
<evidence type="ECO:0000256" key="5">
    <source>
        <dbReference type="ARBA" id="ARBA00022824"/>
    </source>
</evidence>
<dbReference type="SUPFAM" id="SSF53756">
    <property type="entry name" value="UDP-Glycosyltransferase/glycogen phosphorylase"/>
    <property type="match status" value="1"/>
</dbReference>
<dbReference type="GO" id="GO:0016758">
    <property type="term" value="F:hexosyltransferase activity"/>
    <property type="evidence" value="ECO:0007669"/>
    <property type="project" value="InterPro"/>
</dbReference>
<protein>
    <submittedName>
        <fullName evidence="7">Glycosyltransferase</fullName>
    </submittedName>
</protein>
<dbReference type="Pfam" id="PF04101">
    <property type="entry name" value="Glyco_tran_28_C"/>
    <property type="match status" value="1"/>
</dbReference>
<accession>A0AAW8STY7</accession>
<dbReference type="GeneID" id="67040912"/>
<keyword evidence="4" id="KW-0808">Transferase</keyword>
<keyword evidence="5" id="KW-0256">Endoplasmic reticulum</keyword>
<evidence type="ECO:0000256" key="1">
    <source>
        <dbReference type="ARBA" id="ARBA00004240"/>
    </source>
</evidence>
<dbReference type="GO" id="GO:0006488">
    <property type="term" value="P:dolichol-linked oligosaccharide biosynthetic process"/>
    <property type="evidence" value="ECO:0007669"/>
    <property type="project" value="InterPro"/>
</dbReference>
<organism evidence="7 8">
    <name type="scientific">Enterococcus raffinosus</name>
    <dbReference type="NCBI Taxonomy" id="71452"/>
    <lineage>
        <taxon>Bacteria</taxon>
        <taxon>Bacillati</taxon>
        <taxon>Bacillota</taxon>
        <taxon>Bacilli</taxon>
        <taxon>Lactobacillales</taxon>
        <taxon>Enterococcaceae</taxon>
        <taxon>Enterococcus</taxon>
    </lineage>
</organism>
<evidence type="ECO:0000256" key="3">
    <source>
        <dbReference type="ARBA" id="ARBA00022676"/>
    </source>
</evidence>
<evidence type="ECO:0000313" key="8">
    <source>
        <dbReference type="Proteomes" id="UP001249240"/>
    </source>
</evidence>
<keyword evidence="3" id="KW-0328">Glycosyltransferase</keyword>
<proteinExistence type="inferred from homology"/>
<dbReference type="AlphaFoldDB" id="A0AAW8STY7"/>
<feature type="domain" description="Glycosyl transferase family 28 C-terminal" evidence="6">
    <location>
        <begin position="1"/>
        <end position="159"/>
    </location>
</feature>
<dbReference type="Proteomes" id="UP001249240">
    <property type="component" value="Unassembled WGS sequence"/>
</dbReference>
<dbReference type="PANTHER" id="PTHR12867">
    <property type="entry name" value="GLYCOSYL TRANSFERASE-RELATED"/>
    <property type="match status" value="1"/>
</dbReference>
<evidence type="ECO:0000256" key="4">
    <source>
        <dbReference type="ARBA" id="ARBA00022679"/>
    </source>
</evidence>
<dbReference type="EMBL" id="JARPXM010000005">
    <property type="protein sequence ID" value="MDT2537930.1"/>
    <property type="molecule type" value="Genomic_DNA"/>
</dbReference>
<name>A0AAW8STY7_9ENTE</name>
<dbReference type="InterPro" id="IPR039042">
    <property type="entry name" value="Alg13-like"/>
</dbReference>
<sequence length="164" mass="19496">MIFVTVGTHEQQFNRLIEEVDSLIKKEVIKDKVIMQTGYCTYTPHFCEYKKYFSYSEMERYFRDADKVVCHGGPSTFMSVINQGKIPIVVPRLLEYEEHVNNHQLEFARKVRERGYPILLVENILELKKYLFEIDINIKKNINEYKVTSNNVKFVTDFIDLLKN</sequence>
<dbReference type="Gene3D" id="3.40.50.2000">
    <property type="entry name" value="Glycogen Phosphorylase B"/>
    <property type="match status" value="1"/>
</dbReference>
<evidence type="ECO:0000256" key="2">
    <source>
        <dbReference type="ARBA" id="ARBA00006962"/>
    </source>
</evidence>
<gene>
    <name evidence="7" type="ORF">P7D78_07325</name>
</gene>